<sequence>MRVLVVPLLFSVVAARSPSWHAVTRHNYGEAEFLQETQTDKEFDQSHDTDQMVKYSIDGIAAFSSNCAAGAEGCRTSGGLYDIDLRGKAPVYGEFASKVRIAYFWKAGEIVKFIPDGESAFKVEGMSLDVDKTGLKLYTQLQGEGIIPAGGCSDIDCINTVIHNLSKWLDSNWKAVFKKANKTSKLTQILLTCYDSTLTYHAVKKLVGKDEWGRLLLAMILQIPRVVTRIAFQADNTVWMATNADTSNVVYAQMEANGMVQMNSLLMHEYFDIPADKFHDKEKYAWEVTNFVKMLGWGYPSTNEVMSRHGIGAGLFEKVQYLFRVCAAGPKTGSSDRRSDPKCTSETDGKLLWTRGTDITAAS</sequence>
<organism evidence="2">
    <name type="scientific">Chromera velia CCMP2878</name>
    <dbReference type="NCBI Taxonomy" id="1169474"/>
    <lineage>
        <taxon>Eukaryota</taxon>
        <taxon>Sar</taxon>
        <taxon>Alveolata</taxon>
        <taxon>Colpodellida</taxon>
        <taxon>Chromeraceae</taxon>
        <taxon>Chromera</taxon>
    </lineage>
</organism>
<gene>
    <name evidence="2" type="ORF">Cvel_10255</name>
</gene>
<keyword evidence="1" id="KW-0732">Signal</keyword>
<feature type="signal peptide" evidence="1">
    <location>
        <begin position="1"/>
        <end position="15"/>
    </location>
</feature>
<dbReference type="EMBL" id="CDMZ01004782">
    <property type="protein sequence ID" value="CEM50899.1"/>
    <property type="molecule type" value="Genomic_DNA"/>
</dbReference>
<dbReference type="PhylomeDB" id="A0A0G4I1X7"/>
<dbReference type="AlphaFoldDB" id="A0A0G4I1X7"/>
<name>A0A0G4I1X7_9ALVE</name>
<accession>A0A0G4I1X7</accession>
<protein>
    <submittedName>
        <fullName evidence="2">Uncharacterized protein</fullName>
    </submittedName>
</protein>
<dbReference type="VEuPathDB" id="CryptoDB:Cvel_10255"/>
<feature type="chain" id="PRO_5013334481" evidence="1">
    <location>
        <begin position="16"/>
        <end position="363"/>
    </location>
</feature>
<evidence type="ECO:0000313" key="2">
    <source>
        <dbReference type="EMBL" id="CEM50899.1"/>
    </source>
</evidence>
<reference evidence="2" key="1">
    <citation type="submission" date="2014-11" db="EMBL/GenBank/DDBJ databases">
        <authorList>
            <person name="Otto D Thomas"/>
            <person name="Naeem Raeece"/>
        </authorList>
    </citation>
    <scope>NUCLEOTIDE SEQUENCE</scope>
</reference>
<proteinExistence type="predicted"/>
<evidence type="ECO:0000256" key="1">
    <source>
        <dbReference type="SAM" id="SignalP"/>
    </source>
</evidence>